<dbReference type="Gene3D" id="2.40.170.20">
    <property type="entry name" value="TonB-dependent receptor, beta-barrel domain"/>
    <property type="match status" value="1"/>
</dbReference>
<dbReference type="EMBL" id="AP035787">
    <property type="protein sequence ID" value="BFO77250.1"/>
    <property type="molecule type" value="Genomic_DNA"/>
</dbReference>
<dbReference type="GO" id="GO:0009279">
    <property type="term" value="C:cell outer membrane"/>
    <property type="evidence" value="ECO:0007669"/>
    <property type="project" value="UniProtKB-SubCell"/>
</dbReference>
<feature type="chain" id="PRO_5044240460" evidence="8">
    <location>
        <begin position="23"/>
        <end position="795"/>
    </location>
</feature>
<comment type="subcellular location">
    <subcellularLocation>
        <location evidence="1">Cell outer membrane</location>
        <topology evidence="1">Multi-pass membrane protein</topology>
    </subcellularLocation>
</comment>
<evidence type="ECO:0000256" key="5">
    <source>
        <dbReference type="ARBA" id="ARBA00022729"/>
    </source>
</evidence>
<dbReference type="GO" id="GO:0044718">
    <property type="term" value="P:siderophore transmembrane transport"/>
    <property type="evidence" value="ECO:0007669"/>
    <property type="project" value="TreeGrafter"/>
</dbReference>
<dbReference type="InterPro" id="IPR039426">
    <property type="entry name" value="TonB-dep_rcpt-like"/>
</dbReference>
<dbReference type="SUPFAM" id="SSF49464">
    <property type="entry name" value="Carboxypeptidase regulatory domain-like"/>
    <property type="match status" value="1"/>
</dbReference>
<keyword evidence="2" id="KW-0813">Transport</keyword>
<evidence type="ECO:0000256" key="1">
    <source>
        <dbReference type="ARBA" id="ARBA00004571"/>
    </source>
</evidence>
<evidence type="ECO:0000256" key="3">
    <source>
        <dbReference type="ARBA" id="ARBA00022452"/>
    </source>
</evidence>
<evidence type="ECO:0000256" key="2">
    <source>
        <dbReference type="ARBA" id="ARBA00022448"/>
    </source>
</evidence>
<dbReference type="GO" id="GO:0015344">
    <property type="term" value="F:siderophore uptake transmembrane transporter activity"/>
    <property type="evidence" value="ECO:0007669"/>
    <property type="project" value="TreeGrafter"/>
</dbReference>
<gene>
    <name evidence="10" type="ORF">GTC17259_23000</name>
</gene>
<dbReference type="SUPFAM" id="SSF56935">
    <property type="entry name" value="Porins"/>
    <property type="match status" value="1"/>
</dbReference>
<sequence>MRKSRILFVFTILTLVVSHVHAQTALLHGTVLDKDERVIDYANVLLLSRDSAFIKGTMVDQQGQYSISIEPGKYLVQVKAMGFKAILQPVEISSGGLEQTFRLSMSDFSLKEIVVTSKTPLVKREADKLIFDASQVAPASHDALDILKNVPGVVVTNDDIKILGQQGVKVLINGKEQKLGIQEFLILLKSYQAEQVDKIEVMTTPPSRFDAEGSAGLINIKLKKNKIDYMSTTLNYGYQYDKYHTNTANINFIYNRNRLNFSLNGYGAFGKSRYKETNQEEYEMYNRQSTSHSISKNNNYNFRGNIDYQLTPNTTIGALGTYSRNKNNTNLDGTSKFYSKTEQQIDSILLSKNPGHVTTDNYRLGTYLDATLDTLGRKVHFDVDYLRSTYDAEKTFSSTTHNPLTNHTSGNYGFNNDNDRSINAVTSALDFILPFKHYTVNLGAKLSLAKTKNKINYYNQPALEDQNDLFYFTENVYSLYAELSKTFSPKLSFKSGLRLEHTYTKGKNRDTAHNHSPLKETSDTYTRLFPVLYLGYNPHEDHQFNLSLSSRISRPSFRNINPFVLYTNKYSTVSGKPDLKPAYTYKVNLGYTLQGNFNLDLFYSYSTDDFTQVQKADVAHKTLHTFWDNVLDSHIIGINNSYFFDKIDWMQLFLIHGITYETSKSKSLYTIPTRKSLSYIAMMNTSFFFNQAKTFTGWMNASYSSPQNLATTDTKATYNLDLGAQYALLDRKLKIALSLNSILSSHIRGNVNSPDFKMSFDNTYSYPTLNLSITYILGAKLSGKRYSNTEIQERM</sequence>
<evidence type="ECO:0000256" key="6">
    <source>
        <dbReference type="ARBA" id="ARBA00023136"/>
    </source>
</evidence>
<reference evidence="10" key="1">
    <citation type="submission" date="2024-07" db="EMBL/GenBank/DDBJ databases">
        <title>Complete genome sequence of Prevotella sp. YM-2024 GTC17259.</title>
        <authorList>
            <person name="Hayashi M."/>
            <person name="Muto Y."/>
            <person name="Tanaka K."/>
            <person name="Niwa H."/>
        </authorList>
    </citation>
    <scope>NUCLEOTIDE SEQUENCE</scope>
    <source>
        <strain evidence="10">GTC17259</strain>
    </source>
</reference>
<dbReference type="InterPro" id="IPR041700">
    <property type="entry name" value="OMP_b-brl_3"/>
</dbReference>
<name>A0AB33JFB6_9BACT</name>
<feature type="signal peptide" evidence="8">
    <location>
        <begin position="1"/>
        <end position="22"/>
    </location>
</feature>
<dbReference type="PANTHER" id="PTHR30069">
    <property type="entry name" value="TONB-DEPENDENT OUTER MEMBRANE RECEPTOR"/>
    <property type="match status" value="1"/>
</dbReference>
<keyword evidence="3" id="KW-1134">Transmembrane beta strand</keyword>
<dbReference type="InterPro" id="IPR008969">
    <property type="entry name" value="CarboxyPept-like_regulatory"/>
</dbReference>
<evidence type="ECO:0000256" key="4">
    <source>
        <dbReference type="ARBA" id="ARBA00022692"/>
    </source>
</evidence>
<dbReference type="Pfam" id="PF14905">
    <property type="entry name" value="OMP_b-brl_3"/>
    <property type="match status" value="1"/>
</dbReference>
<protein>
    <submittedName>
        <fullName evidence="10">Outer membrane beta-barrel family protein</fullName>
    </submittedName>
</protein>
<accession>A0AB33JFB6</accession>
<evidence type="ECO:0000256" key="8">
    <source>
        <dbReference type="SAM" id="SignalP"/>
    </source>
</evidence>
<dbReference type="PANTHER" id="PTHR30069:SF29">
    <property type="entry name" value="HEMOGLOBIN AND HEMOGLOBIN-HAPTOGLOBIN-BINDING PROTEIN 1-RELATED"/>
    <property type="match status" value="1"/>
</dbReference>
<dbReference type="InterPro" id="IPR036942">
    <property type="entry name" value="Beta-barrel_TonB_sf"/>
</dbReference>
<evidence type="ECO:0000259" key="9">
    <source>
        <dbReference type="Pfam" id="PF14905"/>
    </source>
</evidence>
<keyword evidence="7" id="KW-0998">Cell outer membrane</keyword>
<keyword evidence="5 8" id="KW-0732">Signal</keyword>
<dbReference type="AlphaFoldDB" id="A0AB33JFB6"/>
<evidence type="ECO:0000313" key="10">
    <source>
        <dbReference type="EMBL" id="BFO77250.1"/>
    </source>
</evidence>
<proteinExistence type="predicted"/>
<feature type="domain" description="Outer membrane protein beta-barrel" evidence="9">
    <location>
        <begin position="371"/>
        <end position="775"/>
    </location>
</feature>
<organism evidence="10">
    <name type="scientific">Prevotella sp. GTC17259</name>
    <dbReference type="NCBI Taxonomy" id="3236795"/>
    <lineage>
        <taxon>Bacteria</taxon>
        <taxon>Pseudomonadati</taxon>
        <taxon>Bacteroidota</taxon>
        <taxon>Bacteroidia</taxon>
        <taxon>Bacteroidales</taxon>
        <taxon>Prevotellaceae</taxon>
        <taxon>Prevotella</taxon>
    </lineage>
</organism>
<keyword evidence="6" id="KW-0472">Membrane</keyword>
<dbReference type="Pfam" id="PF13620">
    <property type="entry name" value="CarboxypepD_reg"/>
    <property type="match status" value="1"/>
</dbReference>
<keyword evidence="4" id="KW-0812">Transmembrane</keyword>
<dbReference type="Gene3D" id="2.60.40.1120">
    <property type="entry name" value="Carboxypeptidase-like, regulatory domain"/>
    <property type="match status" value="1"/>
</dbReference>
<evidence type="ECO:0000256" key="7">
    <source>
        <dbReference type="ARBA" id="ARBA00023237"/>
    </source>
</evidence>